<dbReference type="Pfam" id="PF04453">
    <property type="entry name" value="LptD"/>
    <property type="match status" value="1"/>
</dbReference>
<dbReference type="InterPro" id="IPR050218">
    <property type="entry name" value="LptD"/>
</dbReference>
<evidence type="ECO:0000313" key="4">
    <source>
        <dbReference type="EMBL" id="RVU49167.1"/>
    </source>
</evidence>
<sequence length="795" mass="87156" precursor="true">MRYTPLALAAGLLAGAGAARGQAPPAPLPPPAASAAASAASAPGGGSALKLEASRLLQPLPRGEAAKRLPIVLQADRITSQPDLETVAEGRVEFRRGGTVIKADRLAYDTAQDQAAAQGQVRISRAGAIYTGPELVLRVQRFEGYFLTPAFEFTQLGAGGRAERIDFRDSARSRATRAEYTSCPRDTPEEPAWVLRTDRVSLDLDKNEGVAEGAVLRFLGVPILALPALSFPLSDARKSGWLPPSINTDNRSGVELSVPWYWNIAPQRDATLTPRLITRRGLGLDTEFRYLEPRDEGTVNFDWLPHDRLTGRSRQALQWQHQGATGSGLRYSADLVRVSDDEWWKDFPNAGRSLTARLLPGRVALEQPLQSGEVQGLAYLRALRWQVLQGSDAAVVSPYERTPQVGVRLGWRRDGWDVAVESEYNRFTLPTGTESRAGRQGGERVHLLGHVSHALREPGWWLVPRLSVNAAAYRNDLHKTGRVIPTLSVDTGFELERRTTAFGRALLQTLEPRLLYVRTPYRAQSQLPSYDAAAKDFNFVSIYTDNQFSGVDRVNDANALTAGVTTRFVDAVTGAEALRLGLVQRYLFRTQRVTPQADGSPDGAPLEQKFSDALLLGSTSVLPGWTLDGAVQYSTDIQRSVRSIIGVRYSPGPFRTIGTTYRLARGLSEQMELGWQWPVYGGSKAKEGGKACSGTWYSVGRVNYSLKDSRITDSVLGLEYDAGCWIGRFVAERLSTGRSEATTRLMLQLELVGLSRIGSNPLRVLKDNIPGYRLLRDERSAASSADERPTAPVHD</sequence>
<evidence type="ECO:0000259" key="3">
    <source>
        <dbReference type="Pfam" id="PF04453"/>
    </source>
</evidence>
<dbReference type="RefSeq" id="WP_128226806.1">
    <property type="nucleotide sequence ID" value="NZ_SACR01000001.1"/>
</dbReference>
<evidence type="ECO:0000256" key="1">
    <source>
        <dbReference type="HAMAP-Rule" id="MF_01411"/>
    </source>
</evidence>
<dbReference type="InterPro" id="IPR020889">
    <property type="entry name" value="LipoPS_assembly_LptD"/>
</dbReference>
<feature type="region of interest" description="Disordered" evidence="2">
    <location>
        <begin position="19"/>
        <end position="40"/>
    </location>
</feature>
<dbReference type="HAMAP" id="MF_01411">
    <property type="entry name" value="LPS_assembly_LptD"/>
    <property type="match status" value="1"/>
</dbReference>
<dbReference type="GO" id="GO:0015920">
    <property type="term" value="P:lipopolysaccharide transport"/>
    <property type="evidence" value="ECO:0007669"/>
    <property type="project" value="InterPro"/>
</dbReference>
<dbReference type="GO" id="GO:1990351">
    <property type="term" value="C:transporter complex"/>
    <property type="evidence" value="ECO:0007669"/>
    <property type="project" value="TreeGrafter"/>
</dbReference>
<feature type="signal peptide" evidence="1">
    <location>
        <begin position="1"/>
        <end position="21"/>
    </location>
</feature>
<comment type="subcellular location">
    <subcellularLocation>
        <location evidence="1">Cell outer membrane</location>
    </subcellularLocation>
</comment>
<protein>
    <recommendedName>
        <fullName evidence="1">LPS-assembly protein LptD</fullName>
    </recommendedName>
</protein>
<keyword evidence="1" id="KW-0998">Cell outer membrane</keyword>
<comment type="similarity">
    <text evidence="1">Belongs to the LptD family.</text>
</comment>
<comment type="function">
    <text evidence="1">Together with LptE, is involved in the assembly of lipopolysaccharide (LPS) at the surface of the outer membrane.</text>
</comment>
<accession>A0A437RQV4</accession>
<dbReference type="GO" id="GO:0043165">
    <property type="term" value="P:Gram-negative-bacterium-type cell outer membrane assembly"/>
    <property type="evidence" value="ECO:0007669"/>
    <property type="project" value="UniProtKB-UniRule"/>
</dbReference>
<feature type="domain" description="LptD C-terminal" evidence="3">
    <location>
        <begin position="313"/>
        <end position="669"/>
    </location>
</feature>
<keyword evidence="1" id="KW-0472">Membrane</keyword>
<comment type="subunit">
    <text evidence="1">Component of the lipopolysaccharide transport and assembly complex. Interacts with LptE and LptA.</text>
</comment>
<name>A0A437RQV4_9BURK</name>
<evidence type="ECO:0000256" key="2">
    <source>
        <dbReference type="SAM" id="MobiDB-lite"/>
    </source>
</evidence>
<evidence type="ECO:0000313" key="5">
    <source>
        <dbReference type="Proteomes" id="UP000285575"/>
    </source>
</evidence>
<keyword evidence="1" id="KW-0732">Signal</keyword>
<organism evidence="4 5">
    <name type="scientific">Rubrivivax rivuli</name>
    <dbReference type="NCBI Taxonomy" id="1862385"/>
    <lineage>
        <taxon>Bacteria</taxon>
        <taxon>Pseudomonadati</taxon>
        <taxon>Pseudomonadota</taxon>
        <taxon>Betaproteobacteria</taxon>
        <taxon>Burkholderiales</taxon>
        <taxon>Sphaerotilaceae</taxon>
        <taxon>Rubrivivax</taxon>
    </lineage>
</organism>
<comment type="caution">
    <text evidence="1">Lacks conserved residue(s) required for the propagation of feature annotation.</text>
</comment>
<dbReference type="GO" id="GO:0009279">
    <property type="term" value="C:cell outer membrane"/>
    <property type="evidence" value="ECO:0007669"/>
    <property type="project" value="UniProtKB-SubCell"/>
</dbReference>
<dbReference type="Proteomes" id="UP000285575">
    <property type="component" value="Unassembled WGS sequence"/>
</dbReference>
<dbReference type="AlphaFoldDB" id="A0A437RQV4"/>
<dbReference type="EMBL" id="SACR01000001">
    <property type="protein sequence ID" value="RVU49167.1"/>
    <property type="molecule type" value="Genomic_DNA"/>
</dbReference>
<dbReference type="PANTHER" id="PTHR30189">
    <property type="entry name" value="LPS-ASSEMBLY PROTEIN"/>
    <property type="match status" value="1"/>
</dbReference>
<feature type="chain" id="PRO_5019595658" description="LPS-assembly protein LptD" evidence="1">
    <location>
        <begin position="22"/>
        <end position="795"/>
    </location>
</feature>
<dbReference type="PANTHER" id="PTHR30189:SF1">
    <property type="entry name" value="LPS-ASSEMBLY PROTEIN LPTD"/>
    <property type="match status" value="1"/>
</dbReference>
<dbReference type="OrthoDB" id="9760225at2"/>
<proteinExistence type="inferred from homology"/>
<keyword evidence="5" id="KW-1185">Reference proteome</keyword>
<gene>
    <name evidence="1" type="primary">lptD</name>
    <name evidence="4" type="ORF">EOE66_00845</name>
</gene>
<dbReference type="InterPro" id="IPR007543">
    <property type="entry name" value="LptD_C"/>
</dbReference>
<comment type="caution">
    <text evidence="4">The sequence shown here is derived from an EMBL/GenBank/DDBJ whole genome shotgun (WGS) entry which is preliminary data.</text>
</comment>
<reference evidence="4 5" key="1">
    <citation type="submission" date="2019-01" db="EMBL/GenBank/DDBJ databases">
        <authorList>
            <person name="Chen W.-M."/>
        </authorList>
    </citation>
    <scope>NUCLEOTIDE SEQUENCE [LARGE SCALE GENOMIC DNA]</scope>
    <source>
        <strain evidence="4 5">KYPY4</strain>
    </source>
</reference>